<dbReference type="EMBL" id="JACPSX010000009">
    <property type="protein sequence ID" value="MBI3013588.1"/>
    <property type="molecule type" value="Genomic_DNA"/>
</dbReference>
<accession>A0A932GLZ4</accession>
<evidence type="ECO:0000313" key="3">
    <source>
        <dbReference type="Proteomes" id="UP000741360"/>
    </source>
</evidence>
<feature type="chain" id="PRO_5037578285" description="Secreted protein" evidence="1">
    <location>
        <begin position="29"/>
        <end position="107"/>
    </location>
</feature>
<gene>
    <name evidence="2" type="ORF">HYY65_00660</name>
</gene>
<name>A0A932GLZ4_UNCTE</name>
<reference evidence="2" key="1">
    <citation type="submission" date="2020-07" db="EMBL/GenBank/DDBJ databases">
        <title>Huge and variable diversity of episymbiotic CPR bacteria and DPANN archaea in groundwater ecosystems.</title>
        <authorList>
            <person name="He C.Y."/>
            <person name="Keren R."/>
            <person name="Whittaker M."/>
            <person name="Farag I.F."/>
            <person name="Doudna J."/>
            <person name="Cate J.H.D."/>
            <person name="Banfield J.F."/>
        </authorList>
    </citation>
    <scope>NUCLEOTIDE SEQUENCE</scope>
    <source>
        <strain evidence="2">NC_groundwater_717_Ag_S-0.2um_59_8</strain>
    </source>
</reference>
<evidence type="ECO:0000256" key="1">
    <source>
        <dbReference type="SAM" id="SignalP"/>
    </source>
</evidence>
<keyword evidence="1" id="KW-0732">Signal</keyword>
<dbReference type="Proteomes" id="UP000741360">
    <property type="component" value="Unassembled WGS sequence"/>
</dbReference>
<evidence type="ECO:0008006" key="4">
    <source>
        <dbReference type="Google" id="ProtNLM"/>
    </source>
</evidence>
<dbReference type="AlphaFoldDB" id="A0A932GLZ4"/>
<feature type="signal peptide" evidence="1">
    <location>
        <begin position="1"/>
        <end position="28"/>
    </location>
</feature>
<organism evidence="2 3">
    <name type="scientific">Tectimicrobiota bacterium</name>
    <dbReference type="NCBI Taxonomy" id="2528274"/>
    <lineage>
        <taxon>Bacteria</taxon>
        <taxon>Pseudomonadati</taxon>
        <taxon>Nitrospinota/Tectimicrobiota group</taxon>
        <taxon>Candidatus Tectimicrobiota</taxon>
    </lineage>
</organism>
<proteinExistence type="predicted"/>
<sequence length="107" mass="10719">MKINTVLQALTGLASVAVLILGVSTAGATAGSLAQERLDREINSPAVSFATAEPAAPADPDRAPGSIAQARLDREITSPVPLFLGVGNLLTLAVGAVTSGNVNNSVK</sequence>
<comment type="caution">
    <text evidence="2">The sequence shown here is derived from an EMBL/GenBank/DDBJ whole genome shotgun (WGS) entry which is preliminary data.</text>
</comment>
<protein>
    <recommendedName>
        <fullName evidence="4">Secreted protein</fullName>
    </recommendedName>
</protein>
<evidence type="ECO:0000313" key="2">
    <source>
        <dbReference type="EMBL" id="MBI3013588.1"/>
    </source>
</evidence>